<dbReference type="SUPFAM" id="SSF46934">
    <property type="entry name" value="UBA-like"/>
    <property type="match status" value="1"/>
</dbReference>
<dbReference type="GO" id="GO:0072583">
    <property type="term" value="P:clathrin-dependent endocytosis"/>
    <property type="evidence" value="ECO:0007669"/>
    <property type="project" value="TreeGrafter"/>
</dbReference>
<evidence type="ECO:0000313" key="4">
    <source>
        <dbReference type="EMBL" id="KAF9577709.1"/>
    </source>
</evidence>
<dbReference type="Gene3D" id="1.10.287.110">
    <property type="entry name" value="DnaJ domain"/>
    <property type="match status" value="1"/>
</dbReference>
<sequence>SASKSSKDVFDLGAFEQAPPEKPARSKRDSTDALSSFINKPSSASKSPSPKQSPALSETGVTKTPRTPGSPASVREDGDVAQIVAMGFSAERAKMALAMTETGRDIEAAIEYLVQNDEAESQIHSKGPRTQTTTRERRLADDRWPPRDEDDPPLEDRRRRAQERMQTQQQGSARSLQQQKDKIVGTASVFGMSVLSKANEIYKQGREKMQAVMDDMSAEDPPAGGVRRHQWVDDRDRPKDAYRDSDSEDEVFTGRKQPQSPPRQTTRPQSSNRSQPSPANSFKDDTATARRKEKEMFENTYISSARRRDSPSSPPLSRKEPLFSTNDSSNIKSGLASKPAPAATAQRARTPSPLPPKPVRPPRTLVQASSQQMAECNHHKEKGNEAFKLGQFGQAAEFLEKYKEAREDWSKLREVDPGHRNAAEGIRRCDKAIQMVNGGGNLGSNGSMNSPRPQTRINTVSTRAGATSSPLQDIMSSHQQSHQSAKAKAEIDRSAGVSKLRQSAVQQEREDDEKLRLSEQVDLKIKMWRSGKEDNIRALIASLGGVLWESAGWKMVGMHELVTPAQVKIKYMRAIGKVHPDKLNANTTVEQRMLANSIFSTLNTAWDSFKAQNNI</sequence>
<dbReference type="SUPFAM" id="SSF46565">
    <property type="entry name" value="Chaperone J-domain"/>
    <property type="match status" value="1"/>
</dbReference>
<feature type="compositionally biased region" description="Low complexity" evidence="1">
    <location>
        <begin position="336"/>
        <end position="351"/>
    </location>
</feature>
<dbReference type="InterPro" id="IPR036869">
    <property type="entry name" value="J_dom_sf"/>
</dbReference>
<feature type="compositionally biased region" description="Polar residues" evidence="1">
    <location>
        <begin position="323"/>
        <end position="332"/>
    </location>
</feature>
<accession>A0A9P6FM07</accession>
<dbReference type="GO" id="GO:0005737">
    <property type="term" value="C:cytoplasm"/>
    <property type="evidence" value="ECO:0007669"/>
    <property type="project" value="TreeGrafter"/>
</dbReference>
<dbReference type="PROSITE" id="PS50030">
    <property type="entry name" value="UBA"/>
    <property type="match status" value="1"/>
</dbReference>
<feature type="region of interest" description="Disordered" evidence="1">
    <location>
        <begin position="477"/>
        <end position="498"/>
    </location>
</feature>
<feature type="compositionally biased region" description="Basic and acidic residues" evidence="1">
    <location>
        <begin position="282"/>
        <end position="297"/>
    </location>
</feature>
<dbReference type="PANTHER" id="PTHR23172:SF19">
    <property type="entry name" value="J DOMAIN-CONTAINING PROTEIN"/>
    <property type="match status" value="1"/>
</dbReference>
<organism evidence="4 5">
    <name type="scientific">Lunasporangiospora selenospora</name>
    <dbReference type="NCBI Taxonomy" id="979761"/>
    <lineage>
        <taxon>Eukaryota</taxon>
        <taxon>Fungi</taxon>
        <taxon>Fungi incertae sedis</taxon>
        <taxon>Mucoromycota</taxon>
        <taxon>Mortierellomycotina</taxon>
        <taxon>Mortierellomycetes</taxon>
        <taxon>Mortierellales</taxon>
        <taxon>Mortierellaceae</taxon>
        <taxon>Lunasporangiospora</taxon>
    </lineage>
</organism>
<dbReference type="Pfam" id="PF22562">
    <property type="entry name" value="UBA_7"/>
    <property type="match status" value="1"/>
</dbReference>
<reference evidence="4" key="1">
    <citation type="journal article" date="2020" name="Fungal Divers.">
        <title>Resolving the Mortierellaceae phylogeny through synthesis of multi-gene phylogenetics and phylogenomics.</title>
        <authorList>
            <person name="Vandepol N."/>
            <person name="Liber J."/>
            <person name="Desiro A."/>
            <person name="Na H."/>
            <person name="Kennedy M."/>
            <person name="Barry K."/>
            <person name="Grigoriev I.V."/>
            <person name="Miller A.N."/>
            <person name="O'Donnell K."/>
            <person name="Stajich J.E."/>
            <person name="Bonito G."/>
        </authorList>
    </citation>
    <scope>NUCLEOTIDE SEQUENCE</scope>
    <source>
        <strain evidence="4">KOD1015</strain>
    </source>
</reference>
<feature type="compositionally biased region" description="Basic and acidic residues" evidence="1">
    <location>
        <begin position="134"/>
        <end position="147"/>
    </location>
</feature>
<dbReference type="InterPro" id="IPR015940">
    <property type="entry name" value="UBA"/>
</dbReference>
<evidence type="ECO:0008006" key="6">
    <source>
        <dbReference type="Google" id="ProtNLM"/>
    </source>
</evidence>
<evidence type="ECO:0000259" key="3">
    <source>
        <dbReference type="PROSITE" id="PS50076"/>
    </source>
</evidence>
<feature type="compositionally biased region" description="Basic and acidic residues" evidence="1">
    <location>
        <begin position="1"/>
        <end position="10"/>
    </location>
</feature>
<feature type="compositionally biased region" description="Polar residues" evidence="1">
    <location>
        <begin position="122"/>
        <end position="133"/>
    </location>
</feature>
<protein>
    <recommendedName>
        <fullName evidence="6">UBA domain-containing protein</fullName>
    </recommendedName>
</protein>
<dbReference type="Proteomes" id="UP000780801">
    <property type="component" value="Unassembled WGS sequence"/>
</dbReference>
<keyword evidence="5" id="KW-1185">Reference proteome</keyword>
<dbReference type="Gene3D" id="1.10.8.10">
    <property type="entry name" value="DNA helicase RuvA subunit, C-terminal domain"/>
    <property type="match status" value="1"/>
</dbReference>
<dbReference type="GO" id="GO:0072318">
    <property type="term" value="P:clathrin coat disassembly"/>
    <property type="evidence" value="ECO:0007669"/>
    <property type="project" value="TreeGrafter"/>
</dbReference>
<dbReference type="EMBL" id="JAABOA010004469">
    <property type="protein sequence ID" value="KAF9577709.1"/>
    <property type="molecule type" value="Genomic_DNA"/>
</dbReference>
<evidence type="ECO:0000313" key="5">
    <source>
        <dbReference type="Proteomes" id="UP000780801"/>
    </source>
</evidence>
<evidence type="ECO:0000259" key="2">
    <source>
        <dbReference type="PROSITE" id="PS50030"/>
    </source>
</evidence>
<dbReference type="InterPro" id="IPR001623">
    <property type="entry name" value="DnaJ_domain"/>
</dbReference>
<feature type="compositionally biased region" description="Low complexity" evidence="1">
    <location>
        <begin position="40"/>
        <end position="57"/>
    </location>
</feature>
<comment type="caution">
    <text evidence="4">The sequence shown here is derived from an EMBL/GenBank/DDBJ whole genome shotgun (WGS) entry which is preliminary data.</text>
</comment>
<dbReference type="PROSITE" id="PS50076">
    <property type="entry name" value="DNAJ_2"/>
    <property type="match status" value="1"/>
</dbReference>
<feature type="region of interest" description="Disordered" evidence="1">
    <location>
        <begin position="116"/>
        <end position="181"/>
    </location>
</feature>
<dbReference type="OrthoDB" id="1717591at2759"/>
<dbReference type="GO" id="GO:0031982">
    <property type="term" value="C:vesicle"/>
    <property type="evidence" value="ECO:0007669"/>
    <property type="project" value="TreeGrafter"/>
</dbReference>
<feature type="compositionally biased region" description="Basic and acidic residues" evidence="1">
    <location>
        <begin position="22"/>
        <end position="31"/>
    </location>
</feature>
<feature type="compositionally biased region" description="Low complexity" evidence="1">
    <location>
        <begin position="477"/>
        <end position="486"/>
    </location>
</feature>
<proteinExistence type="predicted"/>
<feature type="compositionally biased region" description="Basic and acidic residues" evidence="1">
    <location>
        <begin position="230"/>
        <end position="245"/>
    </location>
</feature>
<dbReference type="InterPro" id="IPR009060">
    <property type="entry name" value="UBA-like_sf"/>
</dbReference>
<feature type="compositionally biased region" description="Low complexity" evidence="1">
    <location>
        <begin position="166"/>
        <end position="178"/>
    </location>
</feature>
<dbReference type="AlphaFoldDB" id="A0A9P6FM07"/>
<feature type="domain" description="UBA" evidence="2">
    <location>
        <begin position="73"/>
        <end position="116"/>
    </location>
</feature>
<feature type="compositionally biased region" description="Pro residues" evidence="1">
    <location>
        <begin position="352"/>
        <end position="361"/>
    </location>
</feature>
<dbReference type="CDD" id="cd14270">
    <property type="entry name" value="UBA"/>
    <property type="match status" value="1"/>
</dbReference>
<gene>
    <name evidence="4" type="ORF">BGW38_006901</name>
</gene>
<feature type="domain" description="J" evidence="3">
    <location>
        <begin position="551"/>
        <end position="614"/>
    </location>
</feature>
<dbReference type="PANTHER" id="PTHR23172">
    <property type="entry name" value="AUXILIN/CYCLIN G-ASSOCIATED KINASE-RELATED"/>
    <property type="match status" value="1"/>
</dbReference>
<dbReference type="GO" id="GO:0030276">
    <property type="term" value="F:clathrin binding"/>
    <property type="evidence" value="ECO:0007669"/>
    <property type="project" value="TreeGrafter"/>
</dbReference>
<dbReference type="FunFam" id="1.10.287.110:FF:000002">
    <property type="entry name" value="putative tyrosine-protein phosphatase auxilin isoform X2"/>
    <property type="match status" value="1"/>
</dbReference>
<feature type="non-terminal residue" evidence="4">
    <location>
        <position position="615"/>
    </location>
</feature>
<feature type="compositionally biased region" description="Low complexity" evidence="1">
    <location>
        <begin position="262"/>
        <end position="281"/>
    </location>
</feature>
<evidence type="ECO:0000256" key="1">
    <source>
        <dbReference type="SAM" id="MobiDB-lite"/>
    </source>
</evidence>
<feature type="region of interest" description="Disordered" evidence="1">
    <location>
        <begin position="212"/>
        <end position="364"/>
    </location>
</feature>
<feature type="region of interest" description="Disordered" evidence="1">
    <location>
        <begin position="1"/>
        <end position="79"/>
    </location>
</feature>
<name>A0A9P6FM07_9FUNG</name>